<dbReference type="PROSITE" id="PS50829">
    <property type="entry name" value="GYF"/>
    <property type="match status" value="1"/>
</dbReference>
<dbReference type="SMART" id="SM00444">
    <property type="entry name" value="GYF"/>
    <property type="match status" value="1"/>
</dbReference>
<name>A0A7J6F030_CANSA</name>
<feature type="compositionally biased region" description="Basic and acidic residues" evidence="1">
    <location>
        <begin position="179"/>
        <end position="189"/>
    </location>
</feature>
<dbReference type="Pfam" id="PF02213">
    <property type="entry name" value="GYF"/>
    <property type="match status" value="1"/>
</dbReference>
<accession>A0A7J6F030</accession>
<dbReference type="EMBL" id="JAATIQ010000299">
    <property type="protein sequence ID" value="KAF4363269.1"/>
    <property type="molecule type" value="Genomic_DNA"/>
</dbReference>
<proteinExistence type="predicted"/>
<feature type="region of interest" description="Disordered" evidence="1">
    <location>
        <begin position="414"/>
        <end position="438"/>
    </location>
</feature>
<dbReference type="PANTHER" id="PTHR47471:SF1">
    <property type="entry name" value="PROTEIN ESSENTIAL FOR POTEXVIRUS ACCUMULATION 1"/>
    <property type="match status" value="1"/>
</dbReference>
<protein>
    <recommendedName>
        <fullName evidence="2">GYF domain-containing protein</fullName>
    </recommendedName>
</protein>
<reference evidence="3 4" key="1">
    <citation type="journal article" date="2020" name="bioRxiv">
        <title>Sequence and annotation of 42 cannabis genomes reveals extensive copy number variation in cannabinoid synthesis and pathogen resistance genes.</title>
        <authorList>
            <person name="Mckernan K.J."/>
            <person name="Helbert Y."/>
            <person name="Kane L.T."/>
            <person name="Ebling H."/>
            <person name="Zhang L."/>
            <person name="Liu B."/>
            <person name="Eaton Z."/>
            <person name="Mclaughlin S."/>
            <person name="Kingan S."/>
            <person name="Baybayan P."/>
            <person name="Concepcion G."/>
            <person name="Jordan M."/>
            <person name="Riva A."/>
            <person name="Barbazuk W."/>
            <person name="Harkins T."/>
        </authorList>
    </citation>
    <scope>NUCLEOTIDE SEQUENCE [LARGE SCALE GENOMIC DNA]</scope>
    <source>
        <strain evidence="4">cv. Jamaican Lion 4</strain>
        <tissue evidence="3">Leaf</tissue>
    </source>
</reference>
<feature type="domain" description="GYF" evidence="2">
    <location>
        <begin position="539"/>
        <end position="590"/>
    </location>
</feature>
<feature type="region of interest" description="Disordered" evidence="1">
    <location>
        <begin position="1315"/>
        <end position="1396"/>
    </location>
</feature>
<feature type="compositionally biased region" description="Polar residues" evidence="1">
    <location>
        <begin position="425"/>
        <end position="438"/>
    </location>
</feature>
<comment type="caution">
    <text evidence="3">The sequence shown here is derived from an EMBL/GenBank/DDBJ whole genome shotgun (WGS) entry which is preliminary data.</text>
</comment>
<feature type="region of interest" description="Disordered" evidence="1">
    <location>
        <begin position="601"/>
        <end position="621"/>
    </location>
</feature>
<dbReference type="SUPFAM" id="SSF55277">
    <property type="entry name" value="GYF domain"/>
    <property type="match status" value="1"/>
</dbReference>
<feature type="region of interest" description="Disordered" evidence="1">
    <location>
        <begin position="998"/>
        <end position="1017"/>
    </location>
</feature>
<evidence type="ECO:0000259" key="2">
    <source>
        <dbReference type="PROSITE" id="PS50829"/>
    </source>
</evidence>
<dbReference type="PANTHER" id="PTHR47471">
    <property type="entry name" value="GYF DOMAIN-CONTAINING PROTEIN"/>
    <property type="match status" value="1"/>
</dbReference>
<feature type="region of interest" description="Disordered" evidence="1">
    <location>
        <begin position="249"/>
        <end position="284"/>
    </location>
</feature>
<dbReference type="Gene3D" id="3.30.1490.40">
    <property type="match status" value="1"/>
</dbReference>
<dbReference type="CDD" id="cd00072">
    <property type="entry name" value="GYF"/>
    <property type="match status" value="1"/>
</dbReference>
<evidence type="ECO:0000313" key="3">
    <source>
        <dbReference type="EMBL" id="KAF4363269.1"/>
    </source>
</evidence>
<feature type="compositionally biased region" description="Basic residues" evidence="1">
    <location>
        <begin position="1342"/>
        <end position="1353"/>
    </location>
</feature>
<feature type="compositionally biased region" description="Low complexity" evidence="1">
    <location>
        <begin position="1354"/>
        <end position="1368"/>
    </location>
</feature>
<keyword evidence="4" id="KW-1185">Reference proteome</keyword>
<sequence length="1686" mass="185999">MPFYKRNRKQKVFFVSVAPALAADPPWPDVPTVILTTTMLRSIRSSKLFYMDLDVQGFDNPIPLSPLWLLSKQGESKPGENSSSSNSSYGDCADILKAGGNGEEIHDTQKRKDFCQPFLPEKETSRRGRWRDEERYMNSSLLKDRMDCLTDNFSTRHFGEGRHVLSKRRADSSNNHSNYEQRRESKWDSHWGPYDKQANELREKWMYSVKDANSHLDKMSSLGDDHGKDEKVGDHICPWRCSIQGRRRGELHNQTQSSNKEVSPHSYNRGGGENAHHSFSLGRGRISSGGSNLNIISHSQSQGTLSGKVKGIHGESQHLRYSRSKLLDVYRLGDLRSFRRLVHGVEAPSLTVDEPLEPMALSSRIPEEIISKEQRDQVGFMQSRTKIGRREDLPQGCEDYKNESTAILNDAVEIEDSGSSKESNEVTISKESSVSSVQETTAHLGSTWKVQSPGEPSYVVLHDWRETSTNAKVRPPEISWSHLQKNHKSEWECNLADSSLTKDVAEWESSDDPIIRKGPSGVLDREQDVKTPMQPSPEELQLCYVDPQGIIQGPFVGADIIGWFEAGYFGVDLQVRLAAASNDIPFASLGDVMPHLRGKARPPPGFAVSKPDEFTDTGGRTNSSSVNKILAGLTEVDVIRNESRPKYGATTEAKNTYLKSLMSGIPPLHLIAFSEGQGYIDNNDPSMPRSEVDNLLAKKMALERLRSFPAFYPSCPGRDSASLLSNFSAQSGSDLLHNKMELGHGQGFASPQFPLVTQQQWVQMKNLPSFPNLFPQFVDDTEGIPILDNLLPSSSAQDPQLLNMLQQQYALQLHSQTPVSELQVSLFDKILLLKQQLKQEEQQILLRQQQQQQQQQLLSQVLSEQQNHQHFGELLFGQLEVSAIPKVNVSSDSHIQPSQDLFPFGSDMAVPKVQHDISANLLTISPQVNQNNCCNERFEGSLLSPRYNVAHQEIWGATVAEKVDDGFQKDSLPNLVGSSSLHEGINKEVTEESTLQKSISKSDSLMTKPPGVPSESPLRSEKIIMVPHSELTADTSPLECPGVTSQPVVCASKMHKLADANYVDVQFTSGVEKKIAKEKNTELFIVIGAKNVEACEPIKANEKKSKKQKPSKAQSFGQGKGAKTFSAQRSKLLETDTAVGDVKLDAEAGAVDTIYGLLQHGLKDNGINKFGFAGVESQSIQKIAASTEIYHVESVAVKNTQLHAGQQAWKSAPGYKAKPLLEIQQEEQSRGQTDTLVSEVISTNALSLSTPWAGIVANSDPKISRLAKRGPVVAVSTVGKHENILHAKGKNSQLHDLLAEAVSVKSAERDIDVSANISSMSSPQAATPKSESVDDDNFIKARGTKKSRKKAAKSKGAGSRISASSISAHVPIGSSSAEKVKSSRPTQQEKEVVPAIPSGPSLGDYVFWKGKPATPAPPAWSTETRKSLKTTSLREILKEQEKKISATLHGNNAPTFHESQPSKSTCKSFPSWSLSGSFPSKVSCPKQINFLASQSRHNGDEDLFWGPVDQTKQETKQCIALDLNLLMSCELSCLIIVVFVEREEATVFRDWCESECVRLIGTRDTSFLEFCLKQSRSEAEVILTENLGSFDPDHEFIDKFLNYKELLPADVLEMAFQRLNDQIVTGFSAVDAKSNLPSVGDANAGDCSQKGGKKKLKKGKKVSPAVLGFNVVSNRIMMGEIQTVED</sequence>
<organism evidence="3 4">
    <name type="scientific">Cannabis sativa</name>
    <name type="common">Hemp</name>
    <name type="synonym">Marijuana</name>
    <dbReference type="NCBI Taxonomy" id="3483"/>
    <lineage>
        <taxon>Eukaryota</taxon>
        <taxon>Viridiplantae</taxon>
        <taxon>Streptophyta</taxon>
        <taxon>Embryophyta</taxon>
        <taxon>Tracheophyta</taxon>
        <taxon>Spermatophyta</taxon>
        <taxon>Magnoliopsida</taxon>
        <taxon>eudicotyledons</taxon>
        <taxon>Gunneridae</taxon>
        <taxon>Pentapetalae</taxon>
        <taxon>rosids</taxon>
        <taxon>fabids</taxon>
        <taxon>Rosales</taxon>
        <taxon>Cannabaceae</taxon>
        <taxon>Cannabis</taxon>
    </lineage>
</organism>
<feature type="region of interest" description="Disordered" evidence="1">
    <location>
        <begin position="1101"/>
        <end position="1123"/>
    </location>
</feature>
<evidence type="ECO:0000256" key="1">
    <source>
        <dbReference type="SAM" id="MobiDB-lite"/>
    </source>
</evidence>
<evidence type="ECO:0000313" key="4">
    <source>
        <dbReference type="Proteomes" id="UP000583929"/>
    </source>
</evidence>
<gene>
    <name evidence="3" type="ORF">G4B88_016080</name>
</gene>
<dbReference type="InterPro" id="IPR035445">
    <property type="entry name" value="GYF-like_dom_sf"/>
</dbReference>
<feature type="region of interest" description="Disordered" evidence="1">
    <location>
        <begin position="165"/>
        <end position="190"/>
    </location>
</feature>
<dbReference type="InterPro" id="IPR003169">
    <property type="entry name" value="GYF"/>
</dbReference>
<feature type="compositionally biased region" description="Polar residues" evidence="1">
    <location>
        <begin position="1315"/>
        <end position="1330"/>
    </location>
</feature>
<dbReference type="Proteomes" id="UP000583929">
    <property type="component" value="Unassembled WGS sequence"/>
</dbReference>
<feature type="compositionally biased region" description="Polar residues" evidence="1">
    <location>
        <begin position="252"/>
        <end position="261"/>
    </location>
</feature>